<dbReference type="EMBL" id="BDRX01000072">
    <property type="protein sequence ID" value="GBF95977.1"/>
    <property type="molecule type" value="Genomic_DNA"/>
</dbReference>
<dbReference type="FunCoup" id="A0A2V0PFJ6">
    <property type="interactions" value="139"/>
</dbReference>
<feature type="compositionally biased region" description="Low complexity" evidence="3">
    <location>
        <begin position="1"/>
        <end position="23"/>
    </location>
</feature>
<dbReference type="GO" id="GO:0016042">
    <property type="term" value="P:lipid catabolic process"/>
    <property type="evidence" value="ECO:0007669"/>
    <property type="project" value="UniProtKB-KW"/>
</dbReference>
<dbReference type="Gene3D" id="3.40.50.1820">
    <property type="entry name" value="alpha/beta hydrolase"/>
    <property type="match status" value="1"/>
</dbReference>
<evidence type="ECO:0000313" key="6">
    <source>
        <dbReference type="Proteomes" id="UP000247498"/>
    </source>
</evidence>
<evidence type="ECO:0000256" key="3">
    <source>
        <dbReference type="SAM" id="MobiDB-lite"/>
    </source>
</evidence>
<accession>A0A2V0PFJ6</accession>
<evidence type="ECO:0000259" key="4">
    <source>
        <dbReference type="Pfam" id="PF00561"/>
    </source>
</evidence>
<gene>
    <name evidence="5" type="ORF">Rsub_08100</name>
</gene>
<name>A0A2V0PFJ6_9CHLO</name>
<dbReference type="Pfam" id="PF00561">
    <property type="entry name" value="Abhydrolase_1"/>
    <property type="match status" value="1"/>
</dbReference>
<dbReference type="AlphaFoldDB" id="A0A2V0PFJ6"/>
<sequence>MSAGGSKSAWASAAPAADWSGSDTSTECDFVTKDDFRAQSVEFGARGRGADSAAGLLGGCAPGSSGMSDASDASCSSSSSTSTSASSGIWDAAPPVVRTPYSVAAGDGVVLRLTRGVCPDAAAPKRAHPVLLVPGLASAADATWDITPELSMFDHLARQGYDVWRVDLRGNGNSDAPHAKISAPGWCVDDHLFKDLPVVVQLVLDETGAQQIHWIGHSMGGMLATGALSLQGFLSRHIRSVTMLGSGCFGAGSWHSALKPVLLGLCLLGFPGGFASGLYSRLVGTWASLWPIETLFYWRSNTEPEIGKKLMGGCFRYIPRGLVTQFMESMNTAEGLTTVDGQFRYCDPKVLQHVTTPVLGICGDWDLFCPAPGGLRTVQHYGGAHRRFVFLGPSYGTAKDHYGHFDVIMGKNAREEVWPYITSFLSDHDAPVISGLADLSPEELAEAAAEAEALAAPRRAAAVAGA</sequence>
<evidence type="ECO:0000313" key="5">
    <source>
        <dbReference type="EMBL" id="GBF95977.1"/>
    </source>
</evidence>
<protein>
    <submittedName>
        <fullName evidence="5">Alpha beta hydrolase</fullName>
    </submittedName>
</protein>
<keyword evidence="2" id="KW-0443">Lipid metabolism</keyword>
<evidence type="ECO:0000256" key="1">
    <source>
        <dbReference type="ARBA" id="ARBA00022963"/>
    </source>
</evidence>
<feature type="region of interest" description="Disordered" evidence="3">
    <location>
        <begin position="1"/>
        <end position="26"/>
    </location>
</feature>
<keyword evidence="6" id="KW-1185">Reference proteome</keyword>
<proteinExistence type="predicted"/>
<keyword evidence="5" id="KW-0378">Hydrolase</keyword>
<dbReference type="OrthoDB" id="9974421at2759"/>
<dbReference type="InterPro" id="IPR000073">
    <property type="entry name" value="AB_hydrolase_1"/>
</dbReference>
<dbReference type="SUPFAM" id="SSF53474">
    <property type="entry name" value="alpha/beta-Hydrolases"/>
    <property type="match status" value="1"/>
</dbReference>
<evidence type="ECO:0000256" key="2">
    <source>
        <dbReference type="ARBA" id="ARBA00023098"/>
    </source>
</evidence>
<dbReference type="GO" id="GO:0016787">
    <property type="term" value="F:hydrolase activity"/>
    <property type="evidence" value="ECO:0007669"/>
    <property type="project" value="UniProtKB-KW"/>
</dbReference>
<dbReference type="InterPro" id="IPR029058">
    <property type="entry name" value="AB_hydrolase_fold"/>
</dbReference>
<feature type="domain" description="AB hydrolase-1" evidence="4">
    <location>
        <begin position="129"/>
        <end position="246"/>
    </location>
</feature>
<dbReference type="InParanoid" id="A0A2V0PFJ6"/>
<keyword evidence="1" id="KW-0442">Lipid degradation</keyword>
<comment type="caution">
    <text evidence="5">The sequence shown here is derived from an EMBL/GenBank/DDBJ whole genome shotgun (WGS) entry which is preliminary data.</text>
</comment>
<dbReference type="PANTHER" id="PTHR11005">
    <property type="entry name" value="LYSOSOMAL ACID LIPASE-RELATED"/>
    <property type="match status" value="1"/>
</dbReference>
<dbReference type="Proteomes" id="UP000247498">
    <property type="component" value="Unassembled WGS sequence"/>
</dbReference>
<reference evidence="5 6" key="1">
    <citation type="journal article" date="2018" name="Sci. Rep.">
        <title>Raphidocelis subcapitata (=Pseudokirchneriella subcapitata) provides an insight into genome evolution and environmental adaptations in the Sphaeropleales.</title>
        <authorList>
            <person name="Suzuki S."/>
            <person name="Yamaguchi H."/>
            <person name="Nakajima N."/>
            <person name="Kawachi M."/>
        </authorList>
    </citation>
    <scope>NUCLEOTIDE SEQUENCE [LARGE SCALE GENOMIC DNA]</scope>
    <source>
        <strain evidence="5 6">NIES-35</strain>
    </source>
</reference>
<organism evidence="5 6">
    <name type="scientific">Raphidocelis subcapitata</name>
    <dbReference type="NCBI Taxonomy" id="307507"/>
    <lineage>
        <taxon>Eukaryota</taxon>
        <taxon>Viridiplantae</taxon>
        <taxon>Chlorophyta</taxon>
        <taxon>core chlorophytes</taxon>
        <taxon>Chlorophyceae</taxon>
        <taxon>CS clade</taxon>
        <taxon>Sphaeropleales</taxon>
        <taxon>Selenastraceae</taxon>
        <taxon>Raphidocelis</taxon>
    </lineage>
</organism>